<name>A0A8X7VFK9_BRACI</name>
<reference evidence="1 2" key="1">
    <citation type="submission" date="2020-02" db="EMBL/GenBank/DDBJ databases">
        <authorList>
            <person name="Ma Q."/>
            <person name="Huang Y."/>
            <person name="Song X."/>
            <person name="Pei D."/>
        </authorList>
    </citation>
    <scope>NUCLEOTIDE SEQUENCE [LARGE SCALE GENOMIC DNA]</scope>
    <source>
        <strain evidence="1">Sxm20200214</strain>
        <tissue evidence="1">Leaf</tissue>
    </source>
</reference>
<dbReference type="EMBL" id="JAAMPC010000005">
    <property type="protein sequence ID" value="KAG2310326.1"/>
    <property type="molecule type" value="Genomic_DNA"/>
</dbReference>
<organism evidence="1 2">
    <name type="scientific">Brassica carinata</name>
    <name type="common">Ethiopian mustard</name>
    <name type="synonym">Abyssinian cabbage</name>
    <dbReference type="NCBI Taxonomy" id="52824"/>
    <lineage>
        <taxon>Eukaryota</taxon>
        <taxon>Viridiplantae</taxon>
        <taxon>Streptophyta</taxon>
        <taxon>Embryophyta</taxon>
        <taxon>Tracheophyta</taxon>
        <taxon>Spermatophyta</taxon>
        <taxon>Magnoliopsida</taxon>
        <taxon>eudicotyledons</taxon>
        <taxon>Gunneridae</taxon>
        <taxon>Pentapetalae</taxon>
        <taxon>rosids</taxon>
        <taxon>malvids</taxon>
        <taxon>Brassicales</taxon>
        <taxon>Brassicaceae</taxon>
        <taxon>Brassiceae</taxon>
        <taxon>Brassica</taxon>
    </lineage>
</organism>
<comment type="caution">
    <text evidence="1">The sequence shown here is derived from an EMBL/GenBank/DDBJ whole genome shotgun (WGS) entry which is preliminary data.</text>
</comment>
<dbReference type="OrthoDB" id="10616365at2759"/>
<accession>A0A8X7VFK9</accession>
<dbReference type="Proteomes" id="UP000886595">
    <property type="component" value="Unassembled WGS sequence"/>
</dbReference>
<evidence type="ECO:0000313" key="1">
    <source>
        <dbReference type="EMBL" id="KAG2310326.1"/>
    </source>
</evidence>
<keyword evidence="2" id="KW-1185">Reference proteome</keyword>
<protein>
    <submittedName>
        <fullName evidence="1">Uncharacterized protein</fullName>
    </submittedName>
</protein>
<gene>
    <name evidence="1" type="ORF">Bca52824_021883</name>
</gene>
<proteinExistence type="predicted"/>
<sequence>MIRFAENTSFVEIAESITPISLCSYNIVNSEDKTNKSKNNKLTFSMKLPISCLPYNMYSLYAHDVMAGIVDSQGLITLMMTPVGRRHKASYSFENGE</sequence>
<dbReference type="AlphaFoldDB" id="A0A8X7VFK9"/>
<evidence type="ECO:0000313" key="2">
    <source>
        <dbReference type="Proteomes" id="UP000886595"/>
    </source>
</evidence>